<dbReference type="AlphaFoldDB" id="A0A7S0SB34"/>
<gene>
    <name evidence="11" type="ORF">MANT1106_LOCUS2522</name>
</gene>
<evidence type="ECO:0000256" key="5">
    <source>
        <dbReference type="ARBA" id="ARBA00022692"/>
    </source>
</evidence>
<name>A0A7S0SB34_9CHLO</name>
<keyword evidence="7" id="KW-1133">Transmembrane helix</keyword>
<dbReference type="InterPro" id="IPR038578">
    <property type="entry name" value="GT29-like_sf"/>
</dbReference>
<sequence length="259" mass="29365">MDQTDLCGLWTKHCIQGYLQRNDSIGLKIDRPWAHPRHPLKKIFKRGVVPDEKDWDKWFPDVKPGAFGTCAVVAVGDVLLSGKRGPEIDAHDTVIRYNAPLKSFKAAVGTKSDILYWKVRGDEKEYGQEGQRAGRYVLFKDETKLWMVAKPKDVAQNTYLNKPILWPSPRREEFFGEAVYTGYKTENKLTRGSASGGYKLAGDILASGLCTRVDVYGYTAKGTAKYFNRGKAMSTVHIMGLEHWAYRLAQQEEMMCVFD</sequence>
<evidence type="ECO:0000256" key="2">
    <source>
        <dbReference type="ARBA" id="ARBA00006003"/>
    </source>
</evidence>
<evidence type="ECO:0000256" key="9">
    <source>
        <dbReference type="ARBA" id="ARBA00023136"/>
    </source>
</evidence>
<evidence type="ECO:0000256" key="8">
    <source>
        <dbReference type="ARBA" id="ARBA00023034"/>
    </source>
</evidence>
<evidence type="ECO:0000256" key="3">
    <source>
        <dbReference type="ARBA" id="ARBA00022676"/>
    </source>
</evidence>
<dbReference type="GO" id="GO:0000139">
    <property type="term" value="C:Golgi membrane"/>
    <property type="evidence" value="ECO:0007669"/>
    <property type="project" value="UniProtKB-SubCell"/>
</dbReference>
<proteinExistence type="inferred from homology"/>
<evidence type="ECO:0000256" key="6">
    <source>
        <dbReference type="ARBA" id="ARBA00022968"/>
    </source>
</evidence>
<dbReference type="Gene3D" id="3.90.1480.20">
    <property type="entry name" value="Glycosyl transferase family 29"/>
    <property type="match status" value="1"/>
</dbReference>
<dbReference type="GO" id="GO:0006491">
    <property type="term" value="P:N-glycan processing"/>
    <property type="evidence" value="ECO:0007669"/>
    <property type="project" value="TreeGrafter"/>
</dbReference>
<evidence type="ECO:0000256" key="7">
    <source>
        <dbReference type="ARBA" id="ARBA00022989"/>
    </source>
</evidence>
<dbReference type="GO" id="GO:0009311">
    <property type="term" value="P:oligosaccharide metabolic process"/>
    <property type="evidence" value="ECO:0007669"/>
    <property type="project" value="TreeGrafter"/>
</dbReference>
<dbReference type="InterPro" id="IPR050943">
    <property type="entry name" value="Glycosyltr_29_Sialyltrsf"/>
</dbReference>
<evidence type="ECO:0000256" key="1">
    <source>
        <dbReference type="ARBA" id="ARBA00004323"/>
    </source>
</evidence>
<dbReference type="InterPro" id="IPR001675">
    <property type="entry name" value="Glyco_trans_29"/>
</dbReference>
<keyword evidence="8" id="KW-0333">Golgi apparatus</keyword>
<keyword evidence="5" id="KW-0812">Transmembrane</keyword>
<accession>A0A7S0SB34</accession>
<evidence type="ECO:0000256" key="4">
    <source>
        <dbReference type="ARBA" id="ARBA00022679"/>
    </source>
</evidence>
<dbReference type="PANTHER" id="PTHR11987">
    <property type="entry name" value="ALPHA-2,8-SIALYLTRANSFERASE"/>
    <property type="match status" value="1"/>
</dbReference>
<evidence type="ECO:0000313" key="11">
    <source>
        <dbReference type="EMBL" id="CAD8699840.1"/>
    </source>
</evidence>
<comment type="subcellular location">
    <subcellularLocation>
        <location evidence="1">Golgi apparatus membrane</location>
        <topology evidence="1">Single-pass type II membrane protein</topology>
    </subcellularLocation>
</comment>
<keyword evidence="6" id="KW-0735">Signal-anchor</keyword>
<protein>
    <submittedName>
        <fullName evidence="11">Uncharacterized protein</fullName>
    </submittedName>
</protein>
<keyword evidence="9" id="KW-0472">Membrane</keyword>
<keyword evidence="4" id="KW-0808">Transferase</keyword>
<evidence type="ECO:0000256" key="10">
    <source>
        <dbReference type="ARBA" id="ARBA00023180"/>
    </source>
</evidence>
<dbReference type="PANTHER" id="PTHR11987:SF53">
    <property type="entry name" value="ALPHA-2,8-SIALYLTRANSFERASE 8F-LIKE"/>
    <property type="match status" value="1"/>
</dbReference>
<comment type="similarity">
    <text evidence="2">Belongs to the glycosyltransferase 29 family.</text>
</comment>
<organism evidence="11">
    <name type="scientific">Mantoniella antarctica</name>
    <dbReference type="NCBI Taxonomy" id="81844"/>
    <lineage>
        <taxon>Eukaryota</taxon>
        <taxon>Viridiplantae</taxon>
        <taxon>Chlorophyta</taxon>
        <taxon>Mamiellophyceae</taxon>
        <taxon>Mamiellales</taxon>
        <taxon>Mamiellaceae</taxon>
        <taxon>Mantoniella</taxon>
    </lineage>
</organism>
<reference evidence="11" key="1">
    <citation type="submission" date="2021-01" db="EMBL/GenBank/DDBJ databases">
        <authorList>
            <person name="Corre E."/>
            <person name="Pelletier E."/>
            <person name="Niang G."/>
            <person name="Scheremetjew M."/>
            <person name="Finn R."/>
            <person name="Kale V."/>
            <person name="Holt S."/>
            <person name="Cochrane G."/>
            <person name="Meng A."/>
            <person name="Brown T."/>
            <person name="Cohen L."/>
        </authorList>
    </citation>
    <scope>NUCLEOTIDE SEQUENCE</scope>
    <source>
        <strain evidence="11">SL-175</strain>
    </source>
</reference>
<dbReference type="Pfam" id="PF00777">
    <property type="entry name" value="Glyco_transf_29"/>
    <property type="match status" value="1"/>
</dbReference>
<keyword evidence="3" id="KW-0328">Glycosyltransferase</keyword>
<keyword evidence="10" id="KW-0325">Glycoprotein</keyword>
<dbReference type="GO" id="GO:0003828">
    <property type="term" value="F:alpha-N-acetylneuraminate alpha-2,8-sialyltransferase activity"/>
    <property type="evidence" value="ECO:0007669"/>
    <property type="project" value="TreeGrafter"/>
</dbReference>
<dbReference type="EMBL" id="HBFC01004647">
    <property type="protein sequence ID" value="CAD8699840.1"/>
    <property type="molecule type" value="Transcribed_RNA"/>
</dbReference>